<evidence type="ECO:0000256" key="2">
    <source>
        <dbReference type="ARBA" id="ARBA00007069"/>
    </source>
</evidence>
<dbReference type="SUPFAM" id="SSF161098">
    <property type="entry name" value="MetI-like"/>
    <property type="match status" value="1"/>
</dbReference>
<gene>
    <name evidence="12" type="ORF">SAMN05216199_3700</name>
</gene>
<protein>
    <recommendedName>
        <fullName evidence="10">Molybdenum transport system permease</fullName>
    </recommendedName>
</protein>
<dbReference type="InterPro" id="IPR006469">
    <property type="entry name" value="NifC_ABC_porter"/>
</dbReference>
<evidence type="ECO:0000256" key="3">
    <source>
        <dbReference type="ARBA" id="ARBA00022448"/>
    </source>
</evidence>
<keyword evidence="7 9" id="KW-1133">Transmembrane helix</keyword>
<evidence type="ECO:0000256" key="8">
    <source>
        <dbReference type="ARBA" id="ARBA00023136"/>
    </source>
</evidence>
<dbReference type="InterPro" id="IPR035906">
    <property type="entry name" value="MetI-like_sf"/>
</dbReference>
<comment type="function">
    <text evidence="10">Part of the binding-protein-dependent transport system for molybdenum; probably responsible for the translocation of the substrate across the membrane.</text>
</comment>
<dbReference type="PROSITE" id="PS50928">
    <property type="entry name" value="ABC_TM1"/>
    <property type="match status" value="1"/>
</dbReference>
<name>A0A1H9XG53_9MICO</name>
<dbReference type="InterPro" id="IPR011867">
    <property type="entry name" value="ModB_ABC"/>
</dbReference>
<dbReference type="RefSeq" id="WP_091761511.1">
    <property type="nucleotide sequence ID" value="NZ_FOHB01000008.1"/>
</dbReference>
<feature type="transmembrane region" description="Helical" evidence="9">
    <location>
        <begin position="252"/>
        <end position="271"/>
    </location>
</feature>
<proteinExistence type="inferred from homology"/>
<evidence type="ECO:0000256" key="10">
    <source>
        <dbReference type="RuleBase" id="RU365097"/>
    </source>
</evidence>
<dbReference type="NCBIfam" id="TIGR02141">
    <property type="entry name" value="modB_ABC"/>
    <property type="match status" value="1"/>
</dbReference>
<organism evidence="12 13">
    <name type="scientific">Pedococcus cremeus</name>
    <dbReference type="NCBI Taxonomy" id="587636"/>
    <lineage>
        <taxon>Bacteria</taxon>
        <taxon>Bacillati</taxon>
        <taxon>Actinomycetota</taxon>
        <taxon>Actinomycetes</taxon>
        <taxon>Micrococcales</taxon>
        <taxon>Intrasporangiaceae</taxon>
        <taxon>Pedococcus</taxon>
    </lineage>
</organism>
<dbReference type="Gene3D" id="1.10.3720.10">
    <property type="entry name" value="MetI-like"/>
    <property type="match status" value="1"/>
</dbReference>
<feature type="transmembrane region" description="Helical" evidence="9">
    <location>
        <begin position="26"/>
        <end position="48"/>
    </location>
</feature>
<evidence type="ECO:0000313" key="12">
    <source>
        <dbReference type="EMBL" id="SES44817.1"/>
    </source>
</evidence>
<keyword evidence="5 10" id="KW-0500">Molybdenum</keyword>
<evidence type="ECO:0000313" key="13">
    <source>
        <dbReference type="Proteomes" id="UP000199019"/>
    </source>
</evidence>
<sequence length="277" mass="28733">MTDAAEPMAAEPVAAGRIRAAGGTRLGLLAPAGLAVALVALPLLALLLRADWGHVLDHLADPAVLPAIRLSLLTTTTTVVLAVVLGTPLAWLLARAQGRAAAWFRALLTVPLVLPPVVGGVALLMAWGRRGVVGGPLYEAFGVRVPFTPVAVVLAELFVAMPFYVIAVEGAMRSVDPRFEHVAATLGASPWRSFSRVALPLAVPGMAAGAALAWARALGEFGATITFAGNFAGRTQTAPLAVYVALERDPQAAVSLSLAMLVVSIVVLALLRGRWVR</sequence>
<dbReference type="Pfam" id="PF00528">
    <property type="entry name" value="BPD_transp_1"/>
    <property type="match status" value="1"/>
</dbReference>
<evidence type="ECO:0000256" key="5">
    <source>
        <dbReference type="ARBA" id="ARBA00022505"/>
    </source>
</evidence>
<feature type="domain" description="ABC transmembrane type-1" evidence="11">
    <location>
        <begin position="68"/>
        <end position="271"/>
    </location>
</feature>
<keyword evidence="4 10" id="KW-1003">Cell membrane</keyword>
<comment type="similarity">
    <text evidence="2 10">Belongs to the binding-protein-dependent transport system permease family. CysTW subfamily.</text>
</comment>
<dbReference type="STRING" id="587636.SAMN05216199_3700"/>
<accession>A0A1H9XG53</accession>
<evidence type="ECO:0000256" key="9">
    <source>
        <dbReference type="RuleBase" id="RU363032"/>
    </source>
</evidence>
<keyword evidence="13" id="KW-1185">Reference proteome</keyword>
<feature type="transmembrane region" description="Helical" evidence="9">
    <location>
        <begin position="68"/>
        <end position="94"/>
    </location>
</feature>
<comment type="subcellular location">
    <subcellularLocation>
        <location evidence="1 9">Cell membrane</location>
        <topology evidence="1 9">Multi-pass membrane protein</topology>
    </subcellularLocation>
</comment>
<feature type="transmembrane region" description="Helical" evidence="9">
    <location>
        <begin position="147"/>
        <end position="168"/>
    </location>
</feature>
<dbReference type="InterPro" id="IPR000515">
    <property type="entry name" value="MetI-like"/>
</dbReference>
<reference evidence="13" key="1">
    <citation type="submission" date="2016-10" db="EMBL/GenBank/DDBJ databases">
        <authorList>
            <person name="Varghese N."/>
            <person name="Submissions S."/>
        </authorList>
    </citation>
    <scope>NUCLEOTIDE SEQUENCE [LARGE SCALE GENOMIC DNA]</scope>
    <source>
        <strain evidence="13">CGMCC 1.6963</strain>
    </source>
</reference>
<dbReference type="EMBL" id="FOHB01000008">
    <property type="protein sequence ID" value="SES44817.1"/>
    <property type="molecule type" value="Genomic_DNA"/>
</dbReference>
<keyword evidence="8 9" id="KW-0472">Membrane</keyword>
<evidence type="ECO:0000256" key="6">
    <source>
        <dbReference type="ARBA" id="ARBA00022692"/>
    </source>
</evidence>
<dbReference type="NCBIfam" id="TIGR01581">
    <property type="entry name" value="Mo_ABC_porter"/>
    <property type="match status" value="1"/>
</dbReference>
<dbReference type="Proteomes" id="UP000199019">
    <property type="component" value="Unassembled WGS sequence"/>
</dbReference>
<feature type="transmembrane region" description="Helical" evidence="9">
    <location>
        <begin position="197"/>
        <end position="215"/>
    </location>
</feature>
<evidence type="ECO:0000259" key="11">
    <source>
        <dbReference type="PROSITE" id="PS50928"/>
    </source>
</evidence>
<feature type="transmembrane region" description="Helical" evidence="9">
    <location>
        <begin position="106"/>
        <end position="127"/>
    </location>
</feature>
<dbReference type="GO" id="GO:0015098">
    <property type="term" value="F:molybdate ion transmembrane transporter activity"/>
    <property type="evidence" value="ECO:0007669"/>
    <property type="project" value="UniProtKB-UniRule"/>
</dbReference>
<keyword evidence="3 9" id="KW-0813">Transport</keyword>
<dbReference type="PANTHER" id="PTHR30183">
    <property type="entry name" value="MOLYBDENUM TRANSPORT SYSTEM PERMEASE PROTEIN MODB"/>
    <property type="match status" value="1"/>
</dbReference>
<dbReference type="CDD" id="cd06261">
    <property type="entry name" value="TM_PBP2"/>
    <property type="match status" value="1"/>
</dbReference>
<evidence type="ECO:0000256" key="1">
    <source>
        <dbReference type="ARBA" id="ARBA00004651"/>
    </source>
</evidence>
<dbReference type="GO" id="GO:0005886">
    <property type="term" value="C:plasma membrane"/>
    <property type="evidence" value="ECO:0007669"/>
    <property type="project" value="UniProtKB-SubCell"/>
</dbReference>
<dbReference type="PANTHER" id="PTHR30183:SF3">
    <property type="entry name" value="MOLYBDENUM TRANSPORT SYSTEM PERMEASE PROTEIN MODB"/>
    <property type="match status" value="1"/>
</dbReference>
<dbReference type="AlphaFoldDB" id="A0A1H9XG53"/>
<dbReference type="OrthoDB" id="9774448at2"/>
<keyword evidence="6 9" id="KW-0812">Transmembrane</keyword>
<evidence type="ECO:0000256" key="7">
    <source>
        <dbReference type="ARBA" id="ARBA00022989"/>
    </source>
</evidence>
<evidence type="ECO:0000256" key="4">
    <source>
        <dbReference type="ARBA" id="ARBA00022475"/>
    </source>
</evidence>